<dbReference type="Proteomes" id="UP000420635">
    <property type="component" value="Unassembled WGS sequence"/>
</dbReference>
<dbReference type="RefSeq" id="WP_153114125.1">
    <property type="nucleotide sequence ID" value="NZ_VZAS01000183.1"/>
</dbReference>
<name>A0A646HQD6_9BACT</name>
<sequence>MALTTEQEEKVAQIIEAFENGKRLSDLPNVSGTNPYNLFCEVLDEDGESKKAALATLLPYTEEQSSYGVQFDTAVSTPTCTRVGSSDLHKSCPVQNRMRGCLLDDDGNVVEYLDPRDWTGQVRDGSRGQVMVEIPLHYRKFETDGTKLTVRISELPLPGYHQVPKCYVSAYEASLDRSNNKLASVCNATEQYRGGNNNANYDGTYRSFLNRPVTSISRTNFRNYARKRKSGSTEWNCMTYDMQKTLYWLFVIEYATLNSQAAYNASPTAEGFHQGGLGDGVTTFSGNDWNNFNGYNPFVPCGISDSLGNRTGVVDYTVNNEAESNPITKTFQVPRYRGVENPFGHLWQWTDGINVRISPNADKGGDGLSKVFVCSDPAKFNDSNYEGYSHVGNEARTEGYVKEVIFGEGGEIMPKTVGGGSSTYFCDYHYTNIPTTEALRGVLFGGSAYGGSSAGFAVAGSNYAPSNANTHFGSRLCFFPATA</sequence>
<evidence type="ECO:0000313" key="2">
    <source>
        <dbReference type="Proteomes" id="UP000420635"/>
    </source>
</evidence>
<organism evidence="1 2">
    <name type="scientific">Segatella copri</name>
    <dbReference type="NCBI Taxonomy" id="165179"/>
    <lineage>
        <taxon>Bacteria</taxon>
        <taxon>Pseudomonadati</taxon>
        <taxon>Bacteroidota</taxon>
        <taxon>Bacteroidia</taxon>
        <taxon>Bacteroidales</taxon>
        <taxon>Prevotellaceae</taxon>
        <taxon>Segatella</taxon>
    </lineage>
</organism>
<comment type="caution">
    <text evidence="1">The sequence shown here is derived from an EMBL/GenBank/DDBJ whole genome shotgun (WGS) entry which is preliminary data.</text>
</comment>
<gene>
    <name evidence="1" type="ORF">F7D59_01305</name>
</gene>
<reference evidence="2" key="1">
    <citation type="submission" date="2019-09" db="EMBL/GenBank/DDBJ databases">
        <title>Distinct polysaccharide growth profiles of human intestinal Prevotella copri isolates.</title>
        <authorList>
            <person name="Fehlner-Peach H."/>
            <person name="Magnabosco C."/>
            <person name="Raghavan V."/>
            <person name="Scher J.U."/>
            <person name="Tett A."/>
            <person name="Cox L.M."/>
            <person name="Gottsegen C."/>
            <person name="Watters A."/>
            <person name="Wiltshire- Gordon J.D."/>
            <person name="Segata N."/>
            <person name="Bonneau R."/>
            <person name="Littman D.R."/>
        </authorList>
    </citation>
    <scope>NUCLEOTIDE SEQUENCE [LARGE SCALE GENOMIC DNA]</scope>
    <source>
        <strain evidence="2">iP54</strain>
    </source>
</reference>
<dbReference type="EMBL" id="VZBQ01000011">
    <property type="protein sequence ID" value="MQN88540.1"/>
    <property type="molecule type" value="Genomic_DNA"/>
</dbReference>
<proteinExistence type="predicted"/>
<accession>A0A646HQD6</accession>
<evidence type="ECO:0000313" key="1">
    <source>
        <dbReference type="EMBL" id="MQN88540.1"/>
    </source>
</evidence>
<dbReference type="AlphaFoldDB" id="A0A646HQD6"/>
<protein>
    <submittedName>
        <fullName evidence="1">Uncharacterized protein</fullName>
    </submittedName>
</protein>